<gene>
    <name evidence="1" type="ORF">PLXY2_LOCUS16438</name>
</gene>
<evidence type="ECO:0000313" key="2">
    <source>
        <dbReference type="Proteomes" id="UP000653454"/>
    </source>
</evidence>
<dbReference type="AlphaFoldDB" id="A0A8S4GAY8"/>
<protein>
    <submittedName>
        <fullName evidence="1">(diamondback moth) hypothetical protein</fullName>
    </submittedName>
</protein>
<organism evidence="1 2">
    <name type="scientific">Plutella xylostella</name>
    <name type="common">Diamondback moth</name>
    <name type="synonym">Plutella maculipennis</name>
    <dbReference type="NCBI Taxonomy" id="51655"/>
    <lineage>
        <taxon>Eukaryota</taxon>
        <taxon>Metazoa</taxon>
        <taxon>Ecdysozoa</taxon>
        <taxon>Arthropoda</taxon>
        <taxon>Hexapoda</taxon>
        <taxon>Insecta</taxon>
        <taxon>Pterygota</taxon>
        <taxon>Neoptera</taxon>
        <taxon>Endopterygota</taxon>
        <taxon>Lepidoptera</taxon>
        <taxon>Glossata</taxon>
        <taxon>Ditrysia</taxon>
        <taxon>Yponomeutoidea</taxon>
        <taxon>Plutellidae</taxon>
        <taxon>Plutella</taxon>
    </lineage>
</organism>
<sequence>MTISYAGEVPNGSSFGCFWRILLKTNRRMPNDYGFSEYLKV</sequence>
<accession>A0A8S4GAY8</accession>
<proteinExistence type="predicted"/>
<evidence type="ECO:0000313" key="1">
    <source>
        <dbReference type="EMBL" id="CAG9138185.1"/>
    </source>
</evidence>
<dbReference type="EMBL" id="CAJHNJ030000508">
    <property type="protein sequence ID" value="CAG9138185.1"/>
    <property type="molecule type" value="Genomic_DNA"/>
</dbReference>
<reference evidence="1" key="1">
    <citation type="submission" date="2020-11" db="EMBL/GenBank/DDBJ databases">
        <authorList>
            <person name="Whiteford S."/>
        </authorList>
    </citation>
    <scope>NUCLEOTIDE SEQUENCE</scope>
</reference>
<comment type="caution">
    <text evidence="1">The sequence shown here is derived from an EMBL/GenBank/DDBJ whole genome shotgun (WGS) entry which is preliminary data.</text>
</comment>
<name>A0A8S4GAY8_PLUXY</name>
<dbReference type="Proteomes" id="UP000653454">
    <property type="component" value="Unassembled WGS sequence"/>
</dbReference>
<keyword evidence="2" id="KW-1185">Reference proteome</keyword>